<dbReference type="Gene3D" id="3.90.79.10">
    <property type="entry name" value="Nucleoside Triphosphate Pyrophosphohydrolase"/>
    <property type="match status" value="1"/>
</dbReference>
<evidence type="ECO:0000313" key="4">
    <source>
        <dbReference type="EMBL" id="MEV5506640.1"/>
    </source>
</evidence>
<keyword evidence="5" id="KW-1185">Reference proteome</keyword>
<evidence type="ECO:0000259" key="3">
    <source>
        <dbReference type="PROSITE" id="PS51462"/>
    </source>
</evidence>
<dbReference type="PROSITE" id="PS00893">
    <property type="entry name" value="NUDIX_BOX"/>
    <property type="match status" value="1"/>
</dbReference>
<proteinExistence type="predicted"/>
<evidence type="ECO:0000256" key="1">
    <source>
        <dbReference type="ARBA" id="ARBA00001946"/>
    </source>
</evidence>
<dbReference type="InterPro" id="IPR015797">
    <property type="entry name" value="NUDIX_hydrolase-like_dom_sf"/>
</dbReference>
<dbReference type="Pfam" id="PF00293">
    <property type="entry name" value="NUDIX"/>
    <property type="match status" value="1"/>
</dbReference>
<dbReference type="SUPFAM" id="SSF55811">
    <property type="entry name" value="Nudix"/>
    <property type="match status" value="1"/>
</dbReference>
<dbReference type="EMBL" id="JBFAUK010000005">
    <property type="protein sequence ID" value="MEV5506640.1"/>
    <property type="molecule type" value="Genomic_DNA"/>
</dbReference>
<dbReference type="PROSITE" id="PS51462">
    <property type="entry name" value="NUDIX"/>
    <property type="match status" value="1"/>
</dbReference>
<protein>
    <submittedName>
        <fullName evidence="4">NUDIX domain-containing protein</fullName>
    </submittedName>
</protein>
<dbReference type="InterPro" id="IPR020084">
    <property type="entry name" value="NUDIX_hydrolase_CS"/>
</dbReference>
<name>A0ABV3JV24_STRON</name>
<dbReference type="PANTHER" id="PTHR43046">
    <property type="entry name" value="GDP-MANNOSE MANNOSYL HYDROLASE"/>
    <property type="match status" value="1"/>
</dbReference>
<accession>A0ABV3JV24</accession>
<reference evidence="4 5" key="1">
    <citation type="submission" date="2024-06" db="EMBL/GenBank/DDBJ databases">
        <title>The Natural Products Discovery Center: Release of the First 8490 Sequenced Strains for Exploring Actinobacteria Biosynthetic Diversity.</title>
        <authorList>
            <person name="Kalkreuter E."/>
            <person name="Kautsar S.A."/>
            <person name="Yang D."/>
            <person name="Bader C.D."/>
            <person name="Teijaro C.N."/>
            <person name="Fluegel L."/>
            <person name="Davis C.M."/>
            <person name="Simpson J.R."/>
            <person name="Lauterbach L."/>
            <person name="Steele A.D."/>
            <person name="Gui C."/>
            <person name="Meng S."/>
            <person name="Li G."/>
            <person name="Viehrig K."/>
            <person name="Ye F."/>
            <person name="Su P."/>
            <person name="Kiefer A.F."/>
            <person name="Nichols A."/>
            <person name="Cepeda A.J."/>
            <person name="Yan W."/>
            <person name="Fan B."/>
            <person name="Jiang Y."/>
            <person name="Adhikari A."/>
            <person name="Zheng C.-J."/>
            <person name="Schuster L."/>
            <person name="Cowan T.M."/>
            <person name="Smanski M.J."/>
            <person name="Chevrette M.G."/>
            <person name="De Carvalho L.P.S."/>
            <person name="Shen B."/>
        </authorList>
    </citation>
    <scope>NUCLEOTIDE SEQUENCE [LARGE SCALE GENOMIC DNA]</scope>
    <source>
        <strain evidence="4 5">NPDC052347</strain>
    </source>
</reference>
<comment type="caution">
    <text evidence="4">The sequence shown here is derived from an EMBL/GenBank/DDBJ whole genome shotgun (WGS) entry which is preliminary data.</text>
</comment>
<evidence type="ECO:0000256" key="2">
    <source>
        <dbReference type="ARBA" id="ARBA00022801"/>
    </source>
</evidence>
<sequence>MTDQPSNGTYLRNAASALAVRDEHVLLARGTWPDPHIQTYWLPGGGQQPGETLAACAEREVLEETGVRVKAGPMLILREHIAGNHPDSPITIPSETGHHRVEAVFWCDILHESRPARRPPP</sequence>
<gene>
    <name evidence="4" type="ORF">AB0L16_09190</name>
</gene>
<dbReference type="PANTHER" id="PTHR43046:SF14">
    <property type="entry name" value="MUTT_NUDIX FAMILY PROTEIN"/>
    <property type="match status" value="1"/>
</dbReference>
<comment type="cofactor">
    <cofactor evidence="1">
        <name>Mg(2+)</name>
        <dbReference type="ChEBI" id="CHEBI:18420"/>
    </cofactor>
</comment>
<dbReference type="RefSeq" id="WP_109279699.1">
    <property type="nucleotide sequence ID" value="NZ_JBFAUK010000005.1"/>
</dbReference>
<keyword evidence="2" id="KW-0378">Hydrolase</keyword>
<dbReference type="InterPro" id="IPR000086">
    <property type="entry name" value="NUDIX_hydrolase_dom"/>
</dbReference>
<dbReference type="Proteomes" id="UP001552594">
    <property type="component" value="Unassembled WGS sequence"/>
</dbReference>
<feature type="domain" description="Nudix hydrolase" evidence="3">
    <location>
        <begin position="10"/>
        <end position="121"/>
    </location>
</feature>
<organism evidence="4 5">
    <name type="scientific">Streptomyces orinoci</name>
    <name type="common">Streptoverticillium orinoci</name>
    <dbReference type="NCBI Taxonomy" id="67339"/>
    <lineage>
        <taxon>Bacteria</taxon>
        <taxon>Bacillati</taxon>
        <taxon>Actinomycetota</taxon>
        <taxon>Actinomycetes</taxon>
        <taxon>Kitasatosporales</taxon>
        <taxon>Streptomycetaceae</taxon>
        <taxon>Streptomyces</taxon>
    </lineage>
</organism>
<evidence type="ECO:0000313" key="5">
    <source>
        <dbReference type="Proteomes" id="UP001552594"/>
    </source>
</evidence>